<dbReference type="SUPFAM" id="SSF103473">
    <property type="entry name" value="MFS general substrate transporter"/>
    <property type="match status" value="1"/>
</dbReference>
<feature type="transmembrane region" description="Helical" evidence="5">
    <location>
        <begin position="330"/>
        <end position="349"/>
    </location>
</feature>
<gene>
    <name evidence="7" type="ORF">ACFQE0_21205</name>
</gene>
<accession>A0ABW2BN62</accession>
<sequence length="416" mass="42777">MRRAGLPGRRANAYPLGTRSPPTSRGRPVRLIPRARPLDGKARFGLTLIAGGAVANIYYNQPLLGLIVAEFGERAALWVPTTALVGYGLGIVGLVPLGDALPRRRLIVLQCLAMAFALLGVGLSGNLLSLAIAHLLVGMLASAAQQAVPFAAELAPDASRGRVVGQVMTGLLSGILLARTASGFIGAHLGWRPVFLIASAVALAMAGIAAATLPHTPQTQRLRYRALMISIVGLAKTQPVLRTAALSQGLLFAGFNAFWATLALLVEAPPFGLTAAGAGLFGVIGVCGAFVAPLSGRFADRSGAKPVVLGGSLMVALSFVILWAAGAWSLVAITIGVLLIDIGMNGALIANQTRAYALVPGARGRINTVLFTTIFVFAALGAYAGSQAFLLVGWPGVCAVGLTCSALAVLVALRDR</sequence>
<organism evidence="7 8">
    <name type="scientific">Methylobacterium komagatae</name>
    <dbReference type="NCBI Taxonomy" id="374425"/>
    <lineage>
        <taxon>Bacteria</taxon>
        <taxon>Pseudomonadati</taxon>
        <taxon>Pseudomonadota</taxon>
        <taxon>Alphaproteobacteria</taxon>
        <taxon>Hyphomicrobiales</taxon>
        <taxon>Methylobacteriaceae</taxon>
        <taxon>Methylobacterium</taxon>
    </lineage>
</organism>
<dbReference type="Pfam" id="PF07690">
    <property type="entry name" value="MFS_1"/>
    <property type="match status" value="1"/>
</dbReference>
<name>A0ABW2BN62_9HYPH</name>
<keyword evidence="8" id="KW-1185">Reference proteome</keyword>
<dbReference type="PANTHER" id="PTHR42910:SF1">
    <property type="entry name" value="MAJOR FACILITATOR SUPERFAMILY (MFS) PROFILE DOMAIN-CONTAINING PROTEIN"/>
    <property type="match status" value="1"/>
</dbReference>
<feature type="transmembrane region" description="Helical" evidence="5">
    <location>
        <begin position="392"/>
        <end position="413"/>
    </location>
</feature>
<feature type="transmembrane region" description="Helical" evidence="5">
    <location>
        <begin position="271"/>
        <end position="294"/>
    </location>
</feature>
<evidence type="ECO:0000256" key="3">
    <source>
        <dbReference type="ARBA" id="ARBA00023136"/>
    </source>
</evidence>
<comment type="caution">
    <text evidence="7">The sequence shown here is derived from an EMBL/GenBank/DDBJ whole genome shotgun (WGS) entry which is preliminary data.</text>
</comment>
<proteinExistence type="predicted"/>
<evidence type="ECO:0000313" key="8">
    <source>
        <dbReference type="Proteomes" id="UP001596292"/>
    </source>
</evidence>
<evidence type="ECO:0000256" key="4">
    <source>
        <dbReference type="SAM" id="MobiDB-lite"/>
    </source>
</evidence>
<evidence type="ECO:0000256" key="5">
    <source>
        <dbReference type="SAM" id="Phobius"/>
    </source>
</evidence>
<feature type="transmembrane region" description="Helical" evidence="5">
    <location>
        <begin position="75"/>
        <end position="95"/>
    </location>
</feature>
<evidence type="ECO:0000259" key="6">
    <source>
        <dbReference type="PROSITE" id="PS50850"/>
    </source>
</evidence>
<dbReference type="InterPro" id="IPR011701">
    <property type="entry name" value="MFS"/>
</dbReference>
<evidence type="ECO:0000256" key="2">
    <source>
        <dbReference type="ARBA" id="ARBA00022989"/>
    </source>
</evidence>
<evidence type="ECO:0000256" key="1">
    <source>
        <dbReference type="ARBA" id="ARBA00022692"/>
    </source>
</evidence>
<feature type="transmembrane region" description="Helical" evidence="5">
    <location>
        <begin position="244"/>
        <end position="265"/>
    </location>
</feature>
<feature type="transmembrane region" description="Helical" evidence="5">
    <location>
        <begin position="369"/>
        <end position="386"/>
    </location>
</feature>
<keyword evidence="1 5" id="KW-0812">Transmembrane</keyword>
<dbReference type="Gene3D" id="1.20.1250.20">
    <property type="entry name" value="MFS general substrate transporter like domains"/>
    <property type="match status" value="1"/>
</dbReference>
<dbReference type="CDD" id="cd17324">
    <property type="entry name" value="MFS_NepI_like"/>
    <property type="match status" value="1"/>
</dbReference>
<feature type="region of interest" description="Disordered" evidence="4">
    <location>
        <begin position="1"/>
        <end position="27"/>
    </location>
</feature>
<protein>
    <submittedName>
        <fullName evidence="7">MFS transporter</fullName>
    </submittedName>
</protein>
<feature type="transmembrane region" description="Helical" evidence="5">
    <location>
        <begin position="306"/>
        <end position="324"/>
    </location>
</feature>
<dbReference type="InterPro" id="IPR036259">
    <property type="entry name" value="MFS_trans_sf"/>
</dbReference>
<feature type="transmembrane region" description="Helical" evidence="5">
    <location>
        <begin position="193"/>
        <end position="213"/>
    </location>
</feature>
<dbReference type="EMBL" id="JBHSWN010000001">
    <property type="protein sequence ID" value="MFC6791893.1"/>
    <property type="molecule type" value="Genomic_DNA"/>
</dbReference>
<keyword evidence="3 5" id="KW-0472">Membrane</keyword>
<dbReference type="InterPro" id="IPR020846">
    <property type="entry name" value="MFS_dom"/>
</dbReference>
<dbReference type="PROSITE" id="PS50850">
    <property type="entry name" value="MFS"/>
    <property type="match status" value="1"/>
</dbReference>
<keyword evidence="2 5" id="KW-1133">Transmembrane helix</keyword>
<dbReference type="Proteomes" id="UP001596292">
    <property type="component" value="Unassembled WGS sequence"/>
</dbReference>
<reference evidence="8" key="1">
    <citation type="journal article" date="2019" name="Int. J. Syst. Evol. Microbiol.">
        <title>The Global Catalogue of Microorganisms (GCM) 10K type strain sequencing project: providing services to taxonomists for standard genome sequencing and annotation.</title>
        <authorList>
            <consortium name="The Broad Institute Genomics Platform"/>
            <consortium name="The Broad Institute Genome Sequencing Center for Infectious Disease"/>
            <person name="Wu L."/>
            <person name="Ma J."/>
        </authorList>
    </citation>
    <scope>NUCLEOTIDE SEQUENCE [LARGE SCALE GENOMIC DNA]</scope>
    <source>
        <strain evidence="8">CCUG 48316</strain>
    </source>
</reference>
<feature type="domain" description="Major facilitator superfamily (MFS) profile" evidence="6">
    <location>
        <begin position="1"/>
        <end position="416"/>
    </location>
</feature>
<evidence type="ECO:0000313" key="7">
    <source>
        <dbReference type="EMBL" id="MFC6791893.1"/>
    </source>
</evidence>
<dbReference type="PANTHER" id="PTHR42910">
    <property type="entry name" value="TRANSPORTER SCO4007-RELATED"/>
    <property type="match status" value="1"/>
</dbReference>
<feature type="transmembrane region" description="Helical" evidence="5">
    <location>
        <begin position="42"/>
        <end position="59"/>
    </location>
</feature>
<feature type="transmembrane region" description="Helical" evidence="5">
    <location>
        <begin position="107"/>
        <end position="125"/>
    </location>
</feature>
<dbReference type="RefSeq" id="WP_378973181.1">
    <property type="nucleotide sequence ID" value="NZ_JBHSWN010000001.1"/>
</dbReference>